<dbReference type="InParanoid" id="A0A0C3D640"/>
<dbReference type="Proteomes" id="UP000053989">
    <property type="component" value="Unassembled WGS sequence"/>
</dbReference>
<evidence type="ECO:0000313" key="4">
    <source>
        <dbReference type="Proteomes" id="UP000053989"/>
    </source>
</evidence>
<dbReference type="EMBL" id="KN822235">
    <property type="protein sequence ID" value="KIM51879.1"/>
    <property type="molecule type" value="Genomic_DNA"/>
</dbReference>
<dbReference type="PANTHER" id="PTHR38248:SF2">
    <property type="entry name" value="FUNK1 11"/>
    <property type="match status" value="1"/>
</dbReference>
<evidence type="ECO:0000259" key="2">
    <source>
        <dbReference type="Pfam" id="PF17667"/>
    </source>
</evidence>
<evidence type="ECO:0000313" key="3">
    <source>
        <dbReference type="EMBL" id="KIM51879.1"/>
    </source>
</evidence>
<dbReference type="AlphaFoldDB" id="A0A0C3D640"/>
<gene>
    <name evidence="3" type="ORF">SCLCIDRAFT_33101</name>
</gene>
<accession>A0A0C3D640</accession>
<dbReference type="OrthoDB" id="2692985at2759"/>
<dbReference type="STRING" id="1036808.A0A0C3D640"/>
<feature type="region of interest" description="Disordered" evidence="1">
    <location>
        <begin position="452"/>
        <end position="491"/>
    </location>
</feature>
<feature type="domain" description="Fungal-type protein kinase" evidence="2">
    <location>
        <begin position="5"/>
        <end position="414"/>
    </location>
</feature>
<organism evidence="3 4">
    <name type="scientific">Scleroderma citrinum Foug A</name>
    <dbReference type="NCBI Taxonomy" id="1036808"/>
    <lineage>
        <taxon>Eukaryota</taxon>
        <taxon>Fungi</taxon>
        <taxon>Dikarya</taxon>
        <taxon>Basidiomycota</taxon>
        <taxon>Agaricomycotina</taxon>
        <taxon>Agaricomycetes</taxon>
        <taxon>Agaricomycetidae</taxon>
        <taxon>Boletales</taxon>
        <taxon>Sclerodermatineae</taxon>
        <taxon>Sclerodermataceae</taxon>
        <taxon>Scleroderma</taxon>
    </lineage>
</organism>
<dbReference type="PANTHER" id="PTHR38248">
    <property type="entry name" value="FUNK1 6"/>
    <property type="match status" value="1"/>
</dbReference>
<reference evidence="4" key="2">
    <citation type="submission" date="2015-01" db="EMBL/GenBank/DDBJ databases">
        <title>Evolutionary Origins and Diversification of the Mycorrhizal Mutualists.</title>
        <authorList>
            <consortium name="DOE Joint Genome Institute"/>
            <consortium name="Mycorrhizal Genomics Consortium"/>
            <person name="Kohler A."/>
            <person name="Kuo A."/>
            <person name="Nagy L.G."/>
            <person name="Floudas D."/>
            <person name="Copeland A."/>
            <person name="Barry K.W."/>
            <person name="Cichocki N."/>
            <person name="Veneault-Fourrey C."/>
            <person name="LaButti K."/>
            <person name="Lindquist E.A."/>
            <person name="Lipzen A."/>
            <person name="Lundell T."/>
            <person name="Morin E."/>
            <person name="Murat C."/>
            <person name="Riley R."/>
            <person name="Ohm R."/>
            <person name="Sun H."/>
            <person name="Tunlid A."/>
            <person name="Henrissat B."/>
            <person name="Grigoriev I.V."/>
            <person name="Hibbett D.S."/>
            <person name="Martin F."/>
        </authorList>
    </citation>
    <scope>NUCLEOTIDE SEQUENCE [LARGE SCALE GENOMIC DNA]</scope>
    <source>
        <strain evidence="4">Foug A</strain>
    </source>
</reference>
<name>A0A0C3D640_9AGAM</name>
<dbReference type="Pfam" id="PF17667">
    <property type="entry name" value="Pkinase_fungal"/>
    <property type="match status" value="1"/>
</dbReference>
<keyword evidence="4" id="KW-1185">Reference proteome</keyword>
<reference evidence="3 4" key="1">
    <citation type="submission" date="2014-04" db="EMBL/GenBank/DDBJ databases">
        <authorList>
            <consortium name="DOE Joint Genome Institute"/>
            <person name="Kuo A."/>
            <person name="Kohler A."/>
            <person name="Nagy L.G."/>
            <person name="Floudas D."/>
            <person name="Copeland A."/>
            <person name="Barry K.W."/>
            <person name="Cichocki N."/>
            <person name="Veneault-Fourrey C."/>
            <person name="LaButti K."/>
            <person name="Lindquist E.A."/>
            <person name="Lipzen A."/>
            <person name="Lundell T."/>
            <person name="Morin E."/>
            <person name="Murat C."/>
            <person name="Sun H."/>
            <person name="Tunlid A."/>
            <person name="Henrissat B."/>
            <person name="Grigoriev I.V."/>
            <person name="Hibbett D.S."/>
            <person name="Martin F."/>
            <person name="Nordberg H.P."/>
            <person name="Cantor M.N."/>
            <person name="Hua S.X."/>
        </authorList>
    </citation>
    <scope>NUCLEOTIDE SEQUENCE [LARGE SCALE GENOMIC DNA]</scope>
    <source>
        <strain evidence="3 4">Foug A</strain>
    </source>
</reference>
<protein>
    <recommendedName>
        <fullName evidence="2">Fungal-type protein kinase domain-containing protein</fullName>
    </recommendedName>
</protein>
<evidence type="ECO:0000256" key="1">
    <source>
        <dbReference type="SAM" id="MobiDB-lite"/>
    </source>
</evidence>
<sequence length="553" mass="62832">MAGKPITFEEITTSCEVKYAASTSLHSGACMQASEIALFCMWKQVDCCYYLTFSLCGSLLTILQYTRGGPRVSPPVDIDLHPKFFIHLLLMISVGNSHWLGYDPWVTDAVIGNRRCKQVTLHGNRVAFPADSDIKPVEVTTFTLIHPIFMAYGLNGRGTRIWLAEDTHHHYYVLKDCWLPRTWANDVTLHHLLQEKSRKDLEFAVEVRGSDYEAIFGEEDSYHVFDNPLFEEIKYDGTLNDTTRILLGLPPTVSIPEDAQFEDQLHLRAAFAECGIGIAWFSCAREFFNAMMGVLVGHFNGYIQRKVLQSDVSNTNVWLRIPKLELEYVVPDWPEDKGPDWYPWRTGLLGDWGYGMDCSDGMLRQRDNSCFVMGTFPFQAVQIMAWEAGLPWAGEFTGHSILHDLEALVWFMWVFCINMDGPFNKRRFKCGDFEKPPHLHLTTKRIKLEALSSASSTSKSRRSKGVTSIGNPAPVPAAASSSSNTQDKPPCWSCPGLHSKSTRDVAWEKSGIMAQRLRFTAYLSSYFSKHDSVIQGFWDLIKLFAWQEMEDIH</sequence>
<dbReference type="HOGENOM" id="CLU_021490_0_0_1"/>
<proteinExistence type="predicted"/>
<dbReference type="InterPro" id="IPR040976">
    <property type="entry name" value="Pkinase_fungal"/>
</dbReference>